<dbReference type="SUPFAM" id="SSF81321">
    <property type="entry name" value="Family A G protein-coupled receptor-like"/>
    <property type="match status" value="1"/>
</dbReference>
<keyword evidence="3 5" id="KW-1133">Transmembrane helix</keyword>
<comment type="caution">
    <text evidence="7">The sequence shown here is derived from an EMBL/GenBank/DDBJ whole genome shotgun (WGS) entry which is preliminary data.</text>
</comment>
<feature type="domain" description="G-protein coupled receptors family 1 profile" evidence="6">
    <location>
        <begin position="42"/>
        <end position="311"/>
    </location>
</feature>
<proteinExistence type="predicted"/>
<dbReference type="Proteomes" id="UP001201812">
    <property type="component" value="Unassembled WGS sequence"/>
</dbReference>
<dbReference type="Gene3D" id="1.20.1070.10">
    <property type="entry name" value="Rhodopsin 7-helix transmembrane proteins"/>
    <property type="match status" value="1"/>
</dbReference>
<feature type="transmembrane region" description="Helical" evidence="5">
    <location>
        <begin position="291"/>
        <end position="314"/>
    </location>
</feature>
<organism evidence="7 8">
    <name type="scientific">Ditylenchus destructor</name>
    <dbReference type="NCBI Taxonomy" id="166010"/>
    <lineage>
        <taxon>Eukaryota</taxon>
        <taxon>Metazoa</taxon>
        <taxon>Ecdysozoa</taxon>
        <taxon>Nematoda</taxon>
        <taxon>Chromadorea</taxon>
        <taxon>Rhabditida</taxon>
        <taxon>Tylenchina</taxon>
        <taxon>Tylenchomorpha</taxon>
        <taxon>Sphaerularioidea</taxon>
        <taxon>Anguinidae</taxon>
        <taxon>Anguininae</taxon>
        <taxon>Ditylenchus</taxon>
    </lineage>
</organism>
<evidence type="ECO:0000256" key="3">
    <source>
        <dbReference type="ARBA" id="ARBA00022989"/>
    </source>
</evidence>
<keyword evidence="7" id="KW-0675">Receptor</keyword>
<name>A0AAD4N456_9BILA</name>
<gene>
    <name evidence="7" type="ORF">DdX_10571</name>
</gene>
<dbReference type="EMBL" id="JAKKPZ010000024">
    <property type="protein sequence ID" value="KAI1710869.1"/>
    <property type="molecule type" value="Genomic_DNA"/>
</dbReference>
<keyword evidence="4 5" id="KW-0472">Membrane</keyword>
<evidence type="ECO:0000256" key="4">
    <source>
        <dbReference type="ARBA" id="ARBA00023136"/>
    </source>
</evidence>
<dbReference type="GO" id="GO:0016020">
    <property type="term" value="C:membrane"/>
    <property type="evidence" value="ECO:0007669"/>
    <property type="project" value="UniProtKB-SubCell"/>
</dbReference>
<protein>
    <submittedName>
        <fullName evidence="7">Serpentine type 7TM GPCR receptor class ab chemoreceptor domain-containing protein</fullName>
    </submittedName>
</protein>
<evidence type="ECO:0000256" key="5">
    <source>
        <dbReference type="SAM" id="Phobius"/>
    </source>
</evidence>
<keyword evidence="2 5" id="KW-0812">Transmembrane</keyword>
<feature type="transmembrane region" description="Helical" evidence="5">
    <location>
        <begin position="251"/>
        <end position="271"/>
    </location>
</feature>
<dbReference type="PROSITE" id="PS50262">
    <property type="entry name" value="G_PROTEIN_RECEP_F1_2"/>
    <property type="match status" value="1"/>
</dbReference>
<sequence>MNFTSVPISYFTISPKTQLTVTSQSFYIYLIELTILAGGLILCILFVIAVLRLRSFHQNVRILLINFAFSYMVEIFSRYMIVMPLLDFYLSENESGGTNLWCRFAHGIHTMSIFIGSLDMIVLVVERIVATLKFRTYEEQHSPLIGLCLIIVQWTVAFLLVWYNQVKSNTSNLDFVQIPCLKQYLNSIVNFGLNMLFIVTDIIAIMTFTLLLRVNRRRYENATSKLYGHYLSQRYQTAENIRSTRLLWPLMMARFIISCTSNAIMLIATIVMEKNKANGAGVIETVPLVHMLGQCFDVVIAAYTVIFPQLAFYGQNGLFRELKKIFSIWSNSTRTHSDTIRDVCDINGNQIAIRIDSEFEYHFASLQTQWNN</sequence>
<feature type="transmembrane region" description="Helical" evidence="5">
    <location>
        <begin position="63"/>
        <end position="86"/>
    </location>
</feature>
<feature type="transmembrane region" description="Helical" evidence="5">
    <location>
        <begin position="191"/>
        <end position="212"/>
    </location>
</feature>
<dbReference type="PANTHER" id="PTHR47518:SF9">
    <property type="entry name" value="SERPENTINE RECEPTOR, CLASS T"/>
    <property type="match status" value="1"/>
</dbReference>
<evidence type="ECO:0000313" key="8">
    <source>
        <dbReference type="Proteomes" id="UP001201812"/>
    </source>
</evidence>
<dbReference type="InterPro" id="IPR019408">
    <property type="entry name" value="7TM_GPCR_serpentine_rcpt_Srab"/>
</dbReference>
<dbReference type="PANTHER" id="PTHR47518">
    <property type="entry name" value="SERPENTINE RECEPTOR CLASS EPSILON-13-RELATED"/>
    <property type="match status" value="1"/>
</dbReference>
<feature type="transmembrane region" description="Helical" evidence="5">
    <location>
        <begin position="106"/>
        <end position="124"/>
    </location>
</feature>
<evidence type="ECO:0000313" key="7">
    <source>
        <dbReference type="EMBL" id="KAI1710869.1"/>
    </source>
</evidence>
<feature type="transmembrane region" description="Helical" evidence="5">
    <location>
        <begin position="26"/>
        <end position="51"/>
    </location>
</feature>
<dbReference type="InterPro" id="IPR052854">
    <property type="entry name" value="Serpentine_rcpt_epsilon"/>
</dbReference>
<reference evidence="7" key="1">
    <citation type="submission" date="2022-01" db="EMBL/GenBank/DDBJ databases">
        <title>Genome Sequence Resource for Two Populations of Ditylenchus destructor, the Migratory Endoparasitic Phytonematode.</title>
        <authorList>
            <person name="Zhang H."/>
            <person name="Lin R."/>
            <person name="Xie B."/>
        </authorList>
    </citation>
    <scope>NUCLEOTIDE SEQUENCE</scope>
    <source>
        <strain evidence="7">BazhouSP</strain>
    </source>
</reference>
<evidence type="ECO:0000256" key="2">
    <source>
        <dbReference type="ARBA" id="ARBA00022692"/>
    </source>
</evidence>
<dbReference type="Pfam" id="PF10292">
    <property type="entry name" value="7TM_GPCR_Srab"/>
    <property type="match status" value="1"/>
</dbReference>
<accession>A0AAD4N456</accession>
<dbReference type="AlphaFoldDB" id="A0AAD4N456"/>
<dbReference type="InterPro" id="IPR017452">
    <property type="entry name" value="GPCR_Rhodpsn_7TM"/>
</dbReference>
<evidence type="ECO:0000259" key="6">
    <source>
        <dbReference type="PROSITE" id="PS50262"/>
    </source>
</evidence>
<evidence type="ECO:0000256" key="1">
    <source>
        <dbReference type="ARBA" id="ARBA00004141"/>
    </source>
</evidence>
<comment type="subcellular location">
    <subcellularLocation>
        <location evidence="1">Membrane</location>
        <topology evidence="1">Multi-pass membrane protein</topology>
    </subcellularLocation>
</comment>
<keyword evidence="8" id="KW-1185">Reference proteome</keyword>
<feature type="transmembrane region" description="Helical" evidence="5">
    <location>
        <begin position="144"/>
        <end position="163"/>
    </location>
</feature>